<name>A0A4V3RIA9_STEMA</name>
<dbReference type="EMBL" id="SRYW01000030">
    <property type="protein sequence ID" value="TGY31120.1"/>
    <property type="molecule type" value="Genomic_DNA"/>
</dbReference>
<evidence type="ECO:0000259" key="1">
    <source>
        <dbReference type="Pfam" id="PF04965"/>
    </source>
</evidence>
<dbReference type="AlphaFoldDB" id="A0A4V3RIA9"/>
<dbReference type="InterPro" id="IPR053176">
    <property type="entry name" value="T6SS_TssE1-like"/>
</dbReference>
<dbReference type="PANTHER" id="PTHR38595">
    <property type="entry name" value="CYTOPLASMIC PROTEIN-RELATED"/>
    <property type="match status" value="1"/>
</dbReference>
<comment type="caution">
    <text evidence="2">The sequence shown here is derived from an EMBL/GenBank/DDBJ whole genome shotgun (WGS) entry which is preliminary data.</text>
</comment>
<dbReference type="Pfam" id="PF04965">
    <property type="entry name" value="GPW_gp25"/>
    <property type="match status" value="1"/>
</dbReference>
<accession>A0A4V3RIA9</accession>
<dbReference type="Proteomes" id="UP000306631">
    <property type="component" value="Unassembled WGS sequence"/>
</dbReference>
<dbReference type="SUPFAM" id="SSF160719">
    <property type="entry name" value="gpW/gp25-like"/>
    <property type="match status" value="1"/>
</dbReference>
<proteinExistence type="predicted"/>
<dbReference type="InterPro" id="IPR007048">
    <property type="entry name" value="IraD/Gp25-like"/>
</dbReference>
<dbReference type="RefSeq" id="WP_017356838.1">
    <property type="nucleotide sequence ID" value="NZ_SRYW01000030.1"/>
</dbReference>
<dbReference type="PANTHER" id="PTHR38595:SF1">
    <property type="entry name" value="TYPE VI SECRETION SYSTEM COMPONENT TSSE1"/>
    <property type="match status" value="1"/>
</dbReference>
<dbReference type="OrthoDB" id="119583at2"/>
<dbReference type="InterPro" id="IPR017737">
    <property type="entry name" value="TssE1-like"/>
</dbReference>
<evidence type="ECO:0000313" key="3">
    <source>
        <dbReference type="Proteomes" id="UP000306631"/>
    </source>
</evidence>
<sequence length="163" mass="17990">MKGLEPSLLEKLFDDAPKSNGGGHVFKSVSLEQYKESIARDLEGLLNSRAAFQEDDMAAFPNCKQSLLTYGLADFSAMSLANAYDRAAICRSLEQAVARHERRLKNVGVSLEVGSQFGGGLHFTIHALLDLEPAREPVSFDAMLQPSTLQYQVSRMRRQQATV</sequence>
<dbReference type="NCBIfam" id="TIGR03357">
    <property type="entry name" value="VI_zyme"/>
    <property type="match status" value="1"/>
</dbReference>
<feature type="domain" description="IraD/Gp25-like" evidence="1">
    <location>
        <begin position="33"/>
        <end position="133"/>
    </location>
</feature>
<gene>
    <name evidence="2" type="primary">tssE</name>
    <name evidence="2" type="ORF">E5352_19125</name>
</gene>
<evidence type="ECO:0000313" key="2">
    <source>
        <dbReference type="EMBL" id="TGY31120.1"/>
    </source>
</evidence>
<organism evidence="2 3">
    <name type="scientific">Stenotrophomonas maltophilia</name>
    <name type="common">Pseudomonas maltophilia</name>
    <name type="synonym">Xanthomonas maltophilia</name>
    <dbReference type="NCBI Taxonomy" id="40324"/>
    <lineage>
        <taxon>Bacteria</taxon>
        <taxon>Pseudomonadati</taxon>
        <taxon>Pseudomonadota</taxon>
        <taxon>Gammaproteobacteria</taxon>
        <taxon>Lysobacterales</taxon>
        <taxon>Lysobacteraceae</taxon>
        <taxon>Stenotrophomonas</taxon>
        <taxon>Stenotrophomonas maltophilia group</taxon>
    </lineage>
</organism>
<protein>
    <submittedName>
        <fullName evidence="2">Type VI secretion system baseplate subunit TssE</fullName>
    </submittedName>
</protein>
<reference evidence="2 3" key="1">
    <citation type="submission" date="2019-04" db="EMBL/GenBank/DDBJ databases">
        <title>Microbes associate with the intestines of laboratory mice.</title>
        <authorList>
            <person name="Navarre W."/>
            <person name="Wong E."/>
            <person name="Huang K."/>
            <person name="Tropini C."/>
            <person name="Ng K."/>
            <person name="Yu B."/>
        </authorList>
    </citation>
    <scope>NUCLEOTIDE SEQUENCE [LARGE SCALE GENOMIC DNA]</scope>
    <source>
        <strain evidence="2 3">NM62_B4-13</strain>
    </source>
</reference>